<dbReference type="InterPro" id="IPR005471">
    <property type="entry name" value="Tscrpt_reg_IclR_N"/>
</dbReference>
<dbReference type="PROSITE" id="PS51077">
    <property type="entry name" value="HTH_ICLR"/>
    <property type="match status" value="1"/>
</dbReference>
<accession>A0A2U1CJC1</accession>
<keyword evidence="2" id="KW-0238">DNA-binding</keyword>
<dbReference type="Gene3D" id="1.10.10.10">
    <property type="entry name" value="Winged helix-like DNA-binding domain superfamily/Winged helix DNA-binding domain"/>
    <property type="match status" value="1"/>
</dbReference>
<sequence>MSAINTKVKTIDSLARGLIVLRWLQHEKNMSLPDLMASTGLPRATLLRILKTLGEAGHVDRNPMNGRYFSVPDASAVPSSSLARQLLSEITAPVRRTLERKVPWPTNLAVLDRFEMVVLDTNTRCSLTPNYHALGLRPPLLFTAVGKAFLAWNKPTDRQVWIDAALRHRRVGGDFDLAFLDKELGQIRQQGYAVYDSTRAAPNTPARYGALAVPVFSSRRCVASLALIWIPEVMVLEQILSSYLTPMQKASEAMSQLLTARGFESSAL</sequence>
<evidence type="ECO:0000256" key="2">
    <source>
        <dbReference type="ARBA" id="ARBA00023125"/>
    </source>
</evidence>
<dbReference type="Proteomes" id="UP000246145">
    <property type="component" value="Unassembled WGS sequence"/>
</dbReference>
<dbReference type="GO" id="GO:0003700">
    <property type="term" value="F:DNA-binding transcription factor activity"/>
    <property type="evidence" value="ECO:0007669"/>
    <property type="project" value="TreeGrafter"/>
</dbReference>
<dbReference type="GO" id="GO:0003677">
    <property type="term" value="F:DNA binding"/>
    <property type="evidence" value="ECO:0007669"/>
    <property type="project" value="UniProtKB-KW"/>
</dbReference>
<dbReference type="OrthoDB" id="9807558at2"/>
<dbReference type="AlphaFoldDB" id="A0A2U1CJC1"/>
<dbReference type="SUPFAM" id="SSF55781">
    <property type="entry name" value="GAF domain-like"/>
    <property type="match status" value="1"/>
</dbReference>
<dbReference type="PROSITE" id="PS51078">
    <property type="entry name" value="ICLR_ED"/>
    <property type="match status" value="1"/>
</dbReference>
<dbReference type="InterPro" id="IPR050707">
    <property type="entry name" value="HTH_MetabolicPath_Reg"/>
</dbReference>
<feature type="domain" description="HTH iclR-type" evidence="4">
    <location>
        <begin position="11"/>
        <end position="72"/>
    </location>
</feature>
<gene>
    <name evidence="6" type="ORF">C7440_2667</name>
</gene>
<feature type="domain" description="IclR-ED" evidence="5">
    <location>
        <begin position="73"/>
        <end position="260"/>
    </location>
</feature>
<keyword evidence="1" id="KW-0805">Transcription regulation</keyword>
<dbReference type="Pfam" id="PF01614">
    <property type="entry name" value="IclR_C"/>
    <property type="match status" value="1"/>
</dbReference>
<evidence type="ECO:0000259" key="4">
    <source>
        <dbReference type="PROSITE" id="PS51077"/>
    </source>
</evidence>
<dbReference type="SMART" id="SM00346">
    <property type="entry name" value="HTH_ICLR"/>
    <property type="match status" value="1"/>
</dbReference>
<comment type="caution">
    <text evidence="6">The sequence shown here is derived from an EMBL/GenBank/DDBJ whole genome shotgun (WGS) entry which is preliminary data.</text>
</comment>
<evidence type="ECO:0000256" key="3">
    <source>
        <dbReference type="ARBA" id="ARBA00023163"/>
    </source>
</evidence>
<keyword evidence="7" id="KW-1185">Reference proteome</keyword>
<evidence type="ECO:0000313" key="6">
    <source>
        <dbReference type="EMBL" id="PVY61117.1"/>
    </source>
</evidence>
<evidence type="ECO:0000259" key="5">
    <source>
        <dbReference type="PROSITE" id="PS51078"/>
    </source>
</evidence>
<name>A0A2U1CJC1_9BURK</name>
<reference evidence="6 7" key="1">
    <citation type="submission" date="2018-04" db="EMBL/GenBank/DDBJ databases">
        <title>Genomic Encyclopedia of Type Strains, Phase IV (KMG-IV): sequencing the most valuable type-strain genomes for metagenomic binning, comparative biology and taxonomic classification.</title>
        <authorList>
            <person name="Goeker M."/>
        </authorList>
    </citation>
    <scope>NUCLEOTIDE SEQUENCE [LARGE SCALE GENOMIC DNA]</scope>
    <source>
        <strain evidence="6 7">DSM 10065</strain>
    </source>
</reference>
<protein>
    <submittedName>
        <fullName evidence="6">IclR family transcriptional regulator</fullName>
    </submittedName>
</protein>
<dbReference type="Gene3D" id="3.30.450.40">
    <property type="match status" value="1"/>
</dbReference>
<dbReference type="RefSeq" id="WP_116518901.1">
    <property type="nucleotide sequence ID" value="NZ_JACCEX010000004.1"/>
</dbReference>
<dbReference type="InterPro" id="IPR029016">
    <property type="entry name" value="GAF-like_dom_sf"/>
</dbReference>
<dbReference type="GO" id="GO:0045892">
    <property type="term" value="P:negative regulation of DNA-templated transcription"/>
    <property type="evidence" value="ECO:0007669"/>
    <property type="project" value="TreeGrafter"/>
</dbReference>
<dbReference type="EMBL" id="QEKO01000004">
    <property type="protein sequence ID" value="PVY61117.1"/>
    <property type="molecule type" value="Genomic_DNA"/>
</dbReference>
<dbReference type="PANTHER" id="PTHR30136">
    <property type="entry name" value="HELIX-TURN-HELIX TRANSCRIPTIONAL REGULATOR, ICLR FAMILY"/>
    <property type="match status" value="1"/>
</dbReference>
<dbReference type="PANTHER" id="PTHR30136:SF23">
    <property type="entry name" value="DNA-BINDING TRANSCRIPTIONAL ACTIVATOR MHPR"/>
    <property type="match status" value="1"/>
</dbReference>
<organism evidence="6 7">
    <name type="scientific">Pusillimonas noertemannii</name>
    <dbReference type="NCBI Taxonomy" id="305977"/>
    <lineage>
        <taxon>Bacteria</taxon>
        <taxon>Pseudomonadati</taxon>
        <taxon>Pseudomonadota</taxon>
        <taxon>Betaproteobacteria</taxon>
        <taxon>Burkholderiales</taxon>
        <taxon>Alcaligenaceae</taxon>
        <taxon>Pusillimonas</taxon>
    </lineage>
</organism>
<evidence type="ECO:0000313" key="7">
    <source>
        <dbReference type="Proteomes" id="UP000246145"/>
    </source>
</evidence>
<dbReference type="Pfam" id="PF09339">
    <property type="entry name" value="HTH_IclR"/>
    <property type="match status" value="1"/>
</dbReference>
<dbReference type="InterPro" id="IPR014757">
    <property type="entry name" value="Tscrpt_reg_IclR_C"/>
</dbReference>
<proteinExistence type="predicted"/>
<dbReference type="InterPro" id="IPR036390">
    <property type="entry name" value="WH_DNA-bd_sf"/>
</dbReference>
<keyword evidence="3" id="KW-0804">Transcription</keyword>
<dbReference type="SUPFAM" id="SSF46785">
    <property type="entry name" value="Winged helix' DNA-binding domain"/>
    <property type="match status" value="1"/>
</dbReference>
<evidence type="ECO:0000256" key="1">
    <source>
        <dbReference type="ARBA" id="ARBA00023015"/>
    </source>
</evidence>
<dbReference type="InterPro" id="IPR036388">
    <property type="entry name" value="WH-like_DNA-bd_sf"/>
</dbReference>